<gene>
    <name evidence="1" type="ORF">O181_032840</name>
</gene>
<evidence type="ECO:0000313" key="1">
    <source>
        <dbReference type="EMBL" id="MBW0493125.1"/>
    </source>
</evidence>
<organism evidence="1 2">
    <name type="scientific">Austropuccinia psidii MF-1</name>
    <dbReference type="NCBI Taxonomy" id="1389203"/>
    <lineage>
        <taxon>Eukaryota</taxon>
        <taxon>Fungi</taxon>
        <taxon>Dikarya</taxon>
        <taxon>Basidiomycota</taxon>
        <taxon>Pucciniomycotina</taxon>
        <taxon>Pucciniomycetes</taxon>
        <taxon>Pucciniales</taxon>
        <taxon>Sphaerophragmiaceae</taxon>
        <taxon>Austropuccinia</taxon>
    </lineage>
</organism>
<sequence length="85" mass="10280">MFPCRNKSHTPQEIVEVKDSPGKYKGIIKARKIRLDGKYHRQYLFRFNKQTDDKDKWLEEDEIPESDFHLRIFRASRSSEESHQL</sequence>
<reference evidence="1" key="1">
    <citation type="submission" date="2021-03" db="EMBL/GenBank/DDBJ databases">
        <title>Draft genome sequence of rust myrtle Austropuccinia psidii MF-1, a brazilian biotype.</title>
        <authorList>
            <person name="Quecine M.C."/>
            <person name="Pachon D.M.R."/>
            <person name="Bonatelli M.L."/>
            <person name="Correr F.H."/>
            <person name="Franceschini L.M."/>
            <person name="Leite T.F."/>
            <person name="Margarido G.R.A."/>
            <person name="Almeida C.A."/>
            <person name="Ferrarezi J.A."/>
            <person name="Labate C.A."/>
        </authorList>
    </citation>
    <scope>NUCLEOTIDE SEQUENCE</scope>
    <source>
        <strain evidence="1">MF-1</strain>
    </source>
</reference>
<dbReference type="EMBL" id="AVOT02011925">
    <property type="protein sequence ID" value="MBW0493125.1"/>
    <property type="molecule type" value="Genomic_DNA"/>
</dbReference>
<keyword evidence="2" id="KW-1185">Reference proteome</keyword>
<proteinExistence type="predicted"/>
<evidence type="ECO:0008006" key="3">
    <source>
        <dbReference type="Google" id="ProtNLM"/>
    </source>
</evidence>
<evidence type="ECO:0000313" key="2">
    <source>
        <dbReference type="Proteomes" id="UP000765509"/>
    </source>
</evidence>
<name>A0A9Q3D0B7_9BASI</name>
<dbReference type="AlphaFoldDB" id="A0A9Q3D0B7"/>
<protein>
    <recommendedName>
        <fullName evidence="3">Chromo domain-containing protein</fullName>
    </recommendedName>
</protein>
<dbReference type="Proteomes" id="UP000765509">
    <property type="component" value="Unassembled WGS sequence"/>
</dbReference>
<accession>A0A9Q3D0B7</accession>
<comment type="caution">
    <text evidence="1">The sequence shown here is derived from an EMBL/GenBank/DDBJ whole genome shotgun (WGS) entry which is preliminary data.</text>
</comment>